<feature type="chain" id="PRO_5043363225" evidence="1">
    <location>
        <begin position="20"/>
        <end position="97"/>
    </location>
</feature>
<sequence>MHCVSSVSLSFLLNGVIFGSLKLKRGLRQGDHLSSYLFLLCAEAFSNLIQQEEWRGNIQGVAICHNGPKDLPFIRRYEGCRAVRASYSPSGRGSFMV</sequence>
<accession>A0AAW2YD46</accession>
<organism evidence="2">
    <name type="scientific">Sesamum latifolium</name>
    <dbReference type="NCBI Taxonomy" id="2727402"/>
    <lineage>
        <taxon>Eukaryota</taxon>
        <taxon>Viridiplantae</taxon>
        <taxon>Streptophyta</taxon>
        <taxon>Embryophyta</taxon>
        <taxon>Tracheophyta</taxon>
        <taxon>Spermatophyta</taxon>
        <taxon>Magnoliopsida</taxon>
        <taxon>eudicotyledons</taxon>
        <taxon>Gunneridae</taxon>
        <taxon>Pentapetalae</taxon>
        <taxon>asterids</taxon>
        <taxon>lamiids</taxon>
        <taxon>Lamiales</taxon>
        <taxon>Pedaliaceae</taxon>
        <taxon>Sesamum</taxon>
    </lineage>
</organism>
<reference evidence="2" key="1">
    <citation type="submission" date="2020-06" db="EMBL/GenBank/DDBJ databases">
        <authorList>
            <person name="Li T."/>
            <person name="Hu X."/>
            <person name="Zhang T."/>
            <person name="Song X."/>
            <person name="Zhang H."/>
            <person name="Dai N."/>
            <person name="Sheng W."/>
            <person name="Hou X."/>
            <person name="Wei L."/>
        </authorList>
    </citation>
    <scope>NUCLEOTIDE SEQUENCE</scope>
    <source>
        <strain evidence="2">KEN1</strain>
        <tissue evidence="2">Leaf</tissue>
    </source>
</reference>
<protein>
    <submittedName>
        <fullName evidence="2">Mitochondrial protein</fullName>
    </submittedName>
</protein>
<feature type="signal peptide" evidence="1">
    <location>
        <begin position="1"/>
        <end position="19"/>
    </location>
</feature>
<dbReference type="AlphaFoldDB" id="A0AAW2YD46"/>
<dbReference type="EMBL" id="JACGWN010000001">
    <property type="protein sequence ID" value="KAL0463606.1"/>
    <property type="molecule type" value="Genomic_DNA"/>
</dbReference>
<comment type="caution">
    <text evidence="2">The sequence shown here is derived from an EMBL/GenBank/DDBJ whole genome shotgun (WGS) entry which is preliminary data.</text>
</comment>
<reference evidence="2" key="2">
    <citation type="journal article" date="2024" name="Plant">
        <title>Genomic evolution and insights into agronomic trait innovations of Sesamum species.</title>
        <authorList>
            <person name="Miao H."/>
            <person name="Wang L."/>
            <person name="Qu L."/>
            <person name="Liu H."/>
            <person name="Sun Y."/>
            <person name="Le M."/>
            <person name="Wang Q."/>
            <person name="Wei S."/>
            <person name="Zheng Y."/>
            <person name="Lin W."/>
            <person name="Duan Y."/>
            <person name="Cao H."/>
            <person name="Xiong S."/>
            <person name="Wang X."/>
            <person name="Wei L."/>
            <person name="Li C."/>
            <person name="Ma Q."/>
            <person name="Ju M."/>
            <person name="Zhao R."/>
            <person name="Li G."/>
            <person name="Mu C."/>
            <person name="Tian Q."/>
            <person name="Mei H."/>
            <person name="Zhang T."/>
            <person name="Gao T."/>
            <person name="Zhang H."/>
        </authorList>
    </citation>
    <scope>NUCLEOTIDE SEQUENCE</scope>
    <source>
        <strain evidence="2">KEN1</strain>
    </source>
</reference>
<evidence type="ECO:0000256" key="1">
    <source>
        <dbReference type="SAM" id="SignalP"/>
    </source>
</evidence>
<gene>
    <name evidence="2" type="ORF">Slati_0248200</name>
</gene>
<evidence type="ECO:0000313" key="2">
    <source>
        <dbReference type="EMBL" id="KAL0463606.1"/>
    </source>
</evidence>
<keyword evidence="1" id="KW-0732">Signal</keyword>
<name>A0AAW2YD46_9LAMI</name>
<proteinExistence type="predicted"/>